<gene>
    <name evidence="2" type="ORF">VNO78_26861</name>
</gene>
<evidence type="ECO:0000313" key="2">
    <source>
        <dbReference type="EMBL" id="KAK7386545.1"/>
    </source>
</evidence>
<organism evidence="2 3">
    <name type="scientific">Psophocarpus tetragonolobus</name>
    <name type="common">Winged bean</name>
    <name type="synonym">Dolichos tetragonolobus</name>
    <dbReference type="NCBI Taxonomy" id="3891"/>
    <lineage>
        <taxon>Eukaryota</taxon>
        <taxon>Viridiplantae</taxon>
        <taxon>Streptophyta</taxon>
        <taxon>Embryophyta</taxon>
        <taxon>Tracheophyta</taxon>
        <taxon>Spermatophyta</taxon>
        <taxon>Magnoliopsida</taxon>
        <taxon>eudicotyledons</taxon>
        <taxon>Gunneridae</taxon>
        <taxon>Pentapetalae</taxon>
        <taxon>rosids</taxon>
        <taxon>fabids</taxon>
        <taxon>Fabales</taxon>
        <taxon>Fabaceae</taxon>
        <taxon>Papilionoideae</taxon>
        <taxon>50 kb inversion clade</taxon>
        <taxon>NPAAA clade</taxon>
        <taxon>indigoferoid/millettioid clade</taxon>
        <taxon>Phaseoleae</taxon>
        <taxon>Psophocarpus</taxon>
    </lineage>
</organism>
<accession>A0AAN9RZV5</accession>
<reference evidence="2 3" key="1">
    <citation type="submission" date="2024-01" db="EMBL/GenBank/DDBJ databases">
        <title>The genomes of 5 underutilized Papilionoideae crops provide insights into root nodulation and disease resistanc.</title>
        <authorList>
            <person name="Jiang F."/>
        </authorList>
    </citation>
    <scope>NUCLEOTIDE SEQUENCE [LARGE SCALE GENOMIC DNA]</scope>
    <source>
        <strain evidence="2">DUOXIRENSHENG_FW03</strain>
        <tissue evidence="2">Leaves</tissue>
    </source>
</reference>
<dbReference type="EMBL" id="JAYMYS010000007">
    <property type="protein sequence ID" value="KAK7386545.1"/>
    <property type="molecule type" value="Genomic_DNA"/>
</dbReference>
<keyword evidence="3" id="KW-1185">Reference proteome</keyword>
<feature type="coiled-coil region" evidence="1">
    <location>
        <begin position="23"/>
        <end position="92"/>
    </location>
</feature>
<sequence>MENQLMVVSAVVEDQIWEMLESQAKIIRTLEKVEGEKGKLEEELKKMKNAKKVMGDWIQELEKFASELTISKRDLENKLEEIQVKEKLVVDELARLNVKVAEQKLEITRKFVECFMAMQAQIKVLCLNADLSQMGYFKEVIHGKIMDEEEDEVIVGENNL</sequence>
<comment type="caution">
    <text evidence="2">The sequence shown here is derived from an EMBL/GenBank/DDBJ whole genome shotgun (WGS) entry which is preliminary data.</text>
</comment>
<dbReference type="AlphaFoldDB" id="A0AAN9RZV5"/>
<keyword evidence="1" id="KW-0175">Coiled coil</keyword>
<evidence type="ECO:0000313" key="3">
    <source>
        <dbReference type="Proteomes" id="UP001386955"/>
    </source>
</evidence>
<proteinExistence type="predicted"/>
<protein>
    <submittedName>
        <fullName evidence="2">Uncharacterized protein</fullName>
    </submittedName>
</protein>
<name>A0AAN9RZV5_PSOTE</name>
<evidence type="ECO:0000256" key="1">
    <source>
        <dbReference type="SAM" id="Coils"/>
    </source>
</evidence>
<dbReference type="Proteomes" id="UP001386955">
    <property type="component" value="Unassembled WGS sequence"/>
</dbReference>